<evidence type="ECO:0000256" key="2">
    <source>
        <dbReference type="ARBA" id="ARBA00023239"/>
    </source>
</evidence>
<gene>
    <name evidence="4" type="ORF">PZ740_09180</name>
</gene>
<dbReference type="Gene3D" id="3.20.20.10">
    <property type="entry name" value="Alanine racemase"/>
    <property type="match status" value="1"/>
</dbReference>
<dbReference type="InterPro" id="IPR029066">
    <property type="entry name" value="PLP-binding_barrel"/>
</dbReference>
<protein>
    <submittedName>
        <fullName evidence="4">DSD1 family PLP-dependent enzyme</fullName>
    </submittedName>
</protein>
<reference evidence="4 5" key="1">
    <citation type="submission" date="2023-03" db="EMBL/GenBank/DDBJ databases">
        <title>YIM 152171 draft genome.</title>
        <authorList>
            <person name="Yang Z."/>
        </authorList>
    </citation>
    <scope>NUCLEOTIDE SEQUENCE [LARGE SCALE GENOMIC DNA]</scope>
    <source>
        <strain evidence="4 5">YIM 152171</strain>
    </source>
</reference>
<keyword evidence="5" id="KW-1185">Reference proteome</keyword>
<dbReference type="PANTHER" id="PTHR28004">
    <property type="entry name" value="ZGC:162816-RELATED"/>
    <property type="match status" value="1"/>
</dbReference>
<dbReference type="AlphaFoldDB" id="A0AAP4D6E4"/>
<sequence>MRPESDAWNRALTGEPDGLSRIDTPSLVLDLDAFEANVATMARLARERGIGLRPHAKTHKCASIARRQLQAGAVGLCCAKLGEAEALAAEGIEPLLITAPVSAESKIARLIALNARVRGLAVVVEEPENVKALGEAAAAAGQTLDVLIVNDVGSHRFGVPTVEAAVELGRLIAEQPALRLGGIQGYAGRIQHITGYEERRLLSRSAAAHLGAVRDALREAGLPCPVVTGAGTGTHDFDHEGGVFTDLQVGSYIFMDADYDAVALTPDGSRRFSNALFVLTRVTSCQHDGFATTDAGSKCFALDGPPPRIARGAPQASRYGMFGDQFGKVELPDGGRLPVGTLLTVVPSHCDPTVNLYDAIVCVRGGKVEAIWPIEGRGRTD</sequence>
<dbReference type="InterPro" id="IPR026956">
    <property type="entry name" value="D-ser_dehydrat-like_dom"/>
</dbReference>
<dbReference type="InterPro" id="IPR042208">
    <property type="entry name" value="D-ser_dehydrat-like_sf"/>
</dbReference>
<dbReference type="Gene3D" id="2.40.37.20">
    <property type="entry name" value="D-serine dehydratase-like domain"/>
    <property type="match status" value="1"/>
</dbReference>
<dbReference type="Pfam" id="PF14031">
    <property type="entry name" value="D-ser_dehydrat"/>
    <property type="match status" value="1"/>
</dbReference>
<dbReference type="CDD" id="cd06819">
    <property type="entry name" value="PLPDE_III_LS_D-TA"/>
    <property type="match status" value="1"/>
</dbReference>
<dbReference type="Pfam" id="PF01168">
    <property type="entry name" value="Ala_racemase_N"/>
    <property type="match status" value="1"/>
</dbReference>
<dbReference type="InterPro" id="IPR051466">
    <property type="entry name" value="D-amino_acid_metab_enzyme"/>
</dbReference>
<accession>A0AAP4D6E4</accession>
<dbReference type="PANTHER" id="PTHR28004:SF2">
    <property type="entry name" value="D-SERINE DEHYDRATASE"/>
    <property type="match status" value="1"/>
</dbReference>
<evidence type="ECO:0000313" key="4">
    <source>
        <dbReference type="EMBL" id="MDF1586556.1"/>
    </source>
</evidence>
<keyword evidence="2" id="KW-0456">Lyase</keyword>
<dbReference type="InterPro" id="IPR001608">
    <property type="entry name" value="Ala_racemase_N"/>
</dbReference>
<dbReference type="GO" id="GO:0008721">
    <property type="term" value="F:D-serine ammonia-lyase activity"/>
    <property type="evidence" value="ECO:0007669"/>
    <property type="project" value="TreeGrafter"/>
</dbReference>
<dbReference type="GO" id="GO:0036088">
    <property type="term" value="P:D-serine catabolic process"/>
    <property type="evidence" value="ECO:0007669"/>
    <property type="project" value="TreeGrafter"/>
</dbReference>
<proteinExistence type="inferred from homology"/>
<dbReference type="RefSeq" id="WP_327788972.1">
    <property type="nucleotide sequence ID" value="NZ_JARGEQ010000091.1"/>
</dbReference>
<dbReference type="SMART" id="SM01119">
    <property type="entry name" value="D-ser_dehydrat"/>
    <property type="match status" value="1"/>
</dbReference>
<comment type="caution">
    <text evidence="4">The sequence shown here is derived from an EMBL/GenBank/DDBJ whole genome shotgun (WGS) entry which is preliminary data.</text>
</comment>
<dbReference type="Proteomes" id="UP001301140">
    <property type="component" value="Unassembled WGS sequence"/>
</dbReference>
<organism evidence="4 5">
    <name type="scientific">Marinimicrococcus flavescens</name>
    <dbReference type="NCBI Taxonomy" id="3031815"/>
    <lineage>
        <taxon>Bacteria</taxon>
        <taxon>Pseudomonadati</taxon>
        <taxon>Pseudomonadota</taxon>
        <taxon>Alphaproteobacteria</taxon>
        <taxon>Geminicoccales</taxon>
        <taxon>Geminicoccaceae</taxon>
        <taxon>Marinimicrococcus</taxon>
    </lineage>
</organism>
<dbReference type="EMBL" id="JARGEQ010000091">
    <property type="protein sequence ID" value="MDF1586556.1"/>
    <property type="molecule type" value="Genomic_DNA"/>
</dbReference>
<name>A0AAP4D6E4_9PROT</name>
<feature type="domain" description="D-serine dehydratase-like" evidence="3">
    <location>
        <begin position="275"/>
        <end position="364"/>
    </location>
</feature>
<evidence type="ECO:0000259" key="3">
    <source>
        <dbReference type="SMART" id="SM01119"/>
    </source>
</evidence>
<evidence type="ECO:0000313" key="5">
    <source>
        <dbReference type="Proteomes" id="UP001301140"/>
    </source>
</evidence>
<dbReference type="SUPFAM" id="SSF51419">
    <property type="entry name" value="PLP-binding barrel"/>
    <property type="match status" value="1"/>
</dbReference>
<evidence type="ECO:0000256" key="1">
    <source>
        <dbReference type="ARBA" id="ARBA00005323"/>
    </source>
</evidence>
<comment type="similarity">
    <text evidence="1">Belongs to the DSD1 family.</text>
</comment>